<evidence type="ECO:0000256" key="2">
    <source>
        <dbReference type="ARBA" id="ARBA00005512"/>
    </source>
</evidence>
<comment type="caution">
    <text evidence="10">The sequence shown here is derived from an EMBL/GenBank/DDBJ whole genome shotgun (WGS) entry which is preliminary data.</text>
</comment>
<feature type="domain" description="Lipase maturation factor 1/2 N-terminal" evidence="8">
    <location>
        <begin position="121"/>
        <end position="267"/>
    </location>
</feature>
<evidence type="ECO:0000256" key="3">
    <source>
        <dbReference type="ARBA" id="ARBA00022692"/>
    </source>
</evidence>
<feature type="transmembrane region" description="Helical" evidence="7">
    <location>
        <begin position="128"/>
        <end position="154"/>
    </location>
</feature>
<sequence length="467" mass="53260">MEWFTAPEYWFSRLVLERGIAGVYLIAFICAARQFRALLGAQGMLPIPRYLSAVSFRQAPSIFHWHYSDRFFATVAWSGAALSTALVAGAGDLVPLWAAMLVWLLLWMLYLSIVNVGQRWYAFGWESLLLEAGFLAVFLGNDSVAPPVLVIWLARWLVFRTEFGAGLIKLRGDRCWRDLTCLYYHHETQPMPGPLSWFFHHLPKPLHRVEVAVNHVTQLVVPFGLFAPQPVATVAGAVVVITQLWLVISGNYAWLNWLTMVLAFSAIAGPLPTATLAAPPAWFVVLVTGFSVLVVVLSYWPVRNLLSPHQRMNASFDPLHLVNTYGAFGSIGRIRREVVIEGTADAEITDETVWQEYEFKGKPGAVGKLPRQWAPYHLRLDWMMWFAAISPTYGRQWFAGLLERLLRGDTATLKLLRHNPFPDSPPRYVRAQIFRYRYSTPRELRHDRVWWHRTAEGQYFPPVTLPD</sequence>
<evidence type="ECO:0000259" key="9">
    <source>
        <dbReference type="Pfam" id="PF25179"/>
    </source>
</evidence>
<evidence type="ECO:0000256" key="4">
    <source>
        <dbReference type="ARBA" id="ARBA00022824"/>
    </source>
</evidence>
<dbReference type="PANTHER" id="PTHR14463">
    <property type="entry name" value="LIPASE MATURATION FACTOR"/>
    <property type="match status" value="1"/>
</dbReference>
<feature type="transmembrane region" description="Helical" evidence="7">
    <location>
        <begin position="231"/>
        <end position="248"/>
    </location>
</feature>
<dbReference type="GO" id="GO:0051604">
    <property type="term" value="P:protein maturation"/>
    <property type="evidence" value="ECO:0007669"/>
    <property type="project" value="InterPro"/>
</dbReference>
<feature type="transmembrane region" description="Helical" evidence="7">
    <location>
        <begin position="281"/>
        <end position="302"/>
    </location>
</feature>
<dbReference type="PANTHER" id="PTHR14463:SF10">
    <property type="entry name" value="LIPASE MATURATION FACTOR 1"/>
    <property type="match status" value="1"/>
</dbReference>
<comment type="similarity">
    <text evidence="2">Belongs to the lipase maturation factor family.</text>
</comment>
<feature type="transmembrane region" description="Helical" evidence="7">
    <location>
        <begin position="71"/>
        <end position="90"/>
    </location>
</feature>
<evidence type="ECO:0000313" key="10">
    <source>
        <dbReference type="EMBL" id="TDK90574.1"/>
    </source>
</evidence>
<gene>
    <name evidence="10" type="ORF">EUA03_09165</name>
</gene>
<protein>
    <submittedName>
        <fullName evidence="10">Lipase maturation factor family protein</fullName>
    </submittedName>
</protein>
<keyword evidence="3 7" id="KW-0812">Transmembrane</keyword>
<reference evidence="10 11" key="1">
    <citation type="submission" date="2019-01" db="EMBL/GenBank/DDBJ databases">
        <title>High-quality-draft genome sequences of five non-tuberculosis mycobacteriaceae isolated from a nosocomial environment.</title>
        <authorList>
            <person name="Tiago I."/>
            <person name="Alarico S."/>
            <person name="Pereira S.G."/>
            <person name="Coelho C."/>
            <person name="Maranha A."/>
            <person name="Empadinhas N."/>
        </authorList>
    </citation>
    <scope>NUCLEOTIDE SEQUENCE [LARGE SCALE GENOMIC DNA]</scope>
    <source>
        <strain evidence="10 11">24AIII</strain>
    </source>
</reference>
<dbReference type="InterPro" id="IPR057433">
    <property type="entry name" value="LMF1/2_C"/>
</dbReference>
<evidence type="ECO:0000256" key="6">
    <source>
        <dbReference type="ARBA" id="ARBA00023136"/>
    </source>
</evidence>
<evidence type="ECO:0000259" key="8">
    <source>
        <dbReference type="Pfam" id="PF06762"/>
    </source>
</evidence>
<comment type="subcellular location">
    <subcellularLocation>
        <location evidence="1">Endoplasmic reticulum membrane</location>
        <topology evidence="1">Multi-pass membrane protein</topology>
    </subcellularLocation>
</comment>
<keyword evidence="4" id="KW-0256">Endoplasmic reticulum</keyword>
<dbReference type="Pfam" id="PF06762">
    <property type="entry name" value="LMF1"/>
    <property type="match status" value="1"/>
</dbReference>
<keyword evidence="5 7" id="KW-1133">Transmembrane helix</keyword>
<evidence type="ECO:0000256" key="7">
    <source>
        <dbReference type="SAM" id="Phobius"/>
    </source>
</evidence>
<evidence type="ECO:0000313" key="11">
    <source>
        <dbReference type="Proteomes" id="UP000294929"/>
    </source>
</evidence>
<feature type="transmembrane region" description="Helical" evidence="7">
    <location>
        <begin position="20"/>
        <end position="39"/>
    </location>
</feature>
<organism evidence="10 11">
    <name type="scientific">Mycolicibacterium mucogenicum</name>
    <name type="common">Mycobacterium mucogenicum</name>
    <dbReference type="NCBI Taxonomy" id="56689"/>
    <lineage>
        <taxon>Bacteria</taxon>
        <taxon>Bacillati</taxon>
        <taxon>Actinomycetota</taxon>
        <taxon>Actinomycetes</taxon>
        <taxon>Mycobacteriales</taxon>
        <taxon>Mycobacteriaceae</taxon>
        <taxon>Mycolicibacterium</taxon>
    </lineage>
</organism>
<dbReference type="RefSeq" id="WP_133426355.1">
    <property type="nucleotide sequence ID" value="NZ_SDLO01000006.1"/>
</dbReference>
<name>A0A4R5WIW3_MYCMU</name>
<proteinExistence type="inferred from homology"/>
<evidence type="ECO:0000256" key="5">
    <source>
        <dbReference type="ARBA" id="ARBA00022989"/>
    </source>
</evidence>
<feature type="domain" description="Lipase maturation factor 1/2 C-terminal" evidence="9">
    <location>
        <begin position="321"/>
        <end position="461"/>
    </location>
</feature>
<dbReference type="Pfam" id="PF25179">
    <property type="entry name" value="LMF1_C"/>
    <property type="match status" value="1"/>
</dbReference>
<dbReference type="InterPro" id="IPR009613">
    <property type="entry name" value="LMF"/>
</dbReference>
<dbReference type="Proteomes" id="UP000294929">
    <property type="component" value="Unassembled WGS sequence"/>
</dbReference>
<dbReference type="InterPro" id="IPR057434">
    <property type="entry name" value="LMF1/2_N"/>
</dbReference>
<keyword evidence="6 7" id="KW-0472">Membrane</keyword>
<feature type="transmembrane region" description="Helical" evidence="7">
    <location>
        <begin position="255"/>
        <end position="275"/>
    </location>
</feature>
<feature type="transmembrane region" description="Helical" evidence="7">
    <location>
        <begin position="96"/>
        <end position="116"/>
    </location>
</feature>
<evidence type="ECO:0000256" key="1">
    <source>
        <dbReference type="ARBA" id="ARBA00004477"/>
    </source>
</evidence>
<accession>A0A4R5WIW3</accession>
<dbReference type="AlphaFoldDB" id="A0A4R5WIW3"/>
<dbReference type="EMBL" id="SDLO01000006">
    <property type="protein sequence ID" value="TDK90574.1"/>
    <property type="molecule type" value="Genomic_DNA"/>
</dbReference>